<proteinExistence type="inferred from homology"/>
<evidence type="ECO:0000259" key="9">
    <source>
        <dbReference type="Pfam" id="PF08511"/>
    </source>
</evidence>
<evidence type="ECO:0000256" key="5">
    <source>
        <dbReference type="ARBA" id="ARBA00022946"/>
    </source>
</evidence>
<evidence type="ECO:0000256" key="2">
    <source>
        <dbReference type="ARBA" id="ARBA00004749"/>
    </source>
</evidence>
<gene>
    <name evidence="10" type="ORF">MHBO_002170</name>
</gene>
<dbReference type="PANTHER" id="PTHR21427">
    <property type="entry name" value="UBIQUINONE BIOSYNTHESIS PROTEIN COQ9, MITOCHONDRIAL"/>
    <property type="match status" value="1"/>
</dbReference>
<evidence type="ECO:0000256" key="4">
    <source>
        <dbReference type="ARBA" id="ARBA00022688"/>
    </source>
</evidence>
<accession>A0ABV2AM29</accession>
<dbReference type="PANTHER" id="PTHR21427:SF19">
    <property type="entry name" value="UBIQUINONE BIOSYNTHESIS PROTEIN COQ9, MITOCHONDRIAL"/>
    <property type="match status" value="1"/>
</dbReference>
<evidence type="ECO:0000313" key="11">
    <source>
        <dbReference type="Proteomes" id="UP001439008"/>
    </source>
</evidence>
<dbReference type="NCBIfam" id="TIGR02396">
    <property type="entry name" value="diverge_rpsU"/>
    <property type="match status" value="1"/>
</dbReference>
<feature type="domain" description="COQ9 C-terminal" evidence="9">
    <location>
        <begin position="118"/>
        <end position="181"/>
    </location>
</feature>
<evidence type="ECO:0000256" key="3">
    <source>
        <dbReference type="ARBA" id="ARBA00010766"/>
    </source>
</evidence>
<comment type="pathway">
    <text evidence="2 8">Cofactor biosynthesis; ubiquinone biosynthesis.</text>
</comment>
<evidence type="ECO:0000256" key="1">
    <source>
        <dbReference type="ARBA" id="ARBA00004173"/>
    </source>
</evidence>
<comment type="similarity">
    <text evidence="3 8">Belongs to the COQ9 family.</text>
</comment>
<dbReference type="Proteomes" id="UP001439008">
    <property type="component" value="Unassembled WGS sequence"/>
</dbReference>
<evidence type="ECO:0000256" key="6">
    <source>
        <dbReference type="ARBA" id="ARBA00023121"/>
    </source>
</evidence>
<comment type="function">
    <text evidence="8">Membrane-associated protein that warps the membrane surface to access and bind aromatic isoprenes with high specificity, including ubiquinone (CoQ) isoprene intermediates and presents them directly to Coq7, therefore facilitating the Coq7-mediated hydroxylase step. Participates in the biosynthesis of coenzyme Q, also named ubiquinone, an essential lipid-soluble electron transporter for aerobic cellular respiration.</text>
</comment>
<reference evidence="10 11" key="1">
    <citation type="journal article" date="2024" name="BMC Biol.">
        <title>Comparative genomics of Ascetosporea gives new insight into the evolutionary basis for animal parasitism in Rhizaria.</title>
        <authorList>
            <person name="Hiltunen Thoren M."/>
            <person name="Onut-Brannstrom I."/>
            <person name="Alfjorden A."/>
            <person name="Peckova H."/>
            <person name="Swords F."/>
            <person name="Hooper C."/>
            <person name="Holzer A.S."/>
            <person name="Bass D."/>
            <person name="Burki F."/>
        </authorList>
    </citation>
    <scope>NUCLEOTIDE SEQUENCE [LARGE SCALE GENOMIC DNA]</scope>
    <source>
        <strain evidence="10">20-A016</strain>
    </source>
</reference>
<organism evidence="10 11">
    <name type="scientific">Bonamia ostreae</name>
    <dbReference type="NCBI Taxonomy" id="126728"/>
    <lineage>
        <taxon>Eukaryota</taxon>
        <taxon>Sar</taxon>
        <taxon>Rhizaria</taxon>
        <taxon>Endomyxa</taxon>
        <taxon>Ascetosporea</taxon>
        <taxon>Haplosporida</taxon>
        <taxon>Bonamia</taxon>
    </lineage>
</organism>
<comment type="caution">
    <text evidence="10">The sequence shown here is derived from an EMBL/GenBank/DDBJ whole genome shotgun (WGS) entry which is preliminary data.</text>
</comment>
<keyword evidence="7 8" id="KW-0496">Mitochondrion</keyword>
<keyword evidence="11" id="KW-1185">Reference proteome</keyword>
<dbReference type="Gene3D" id="1.10.357.10">
    <property type="entry name" value="Tetracycline Repressor, domain 2"/>
    <property type="match status" value="1"/>
</dbReference>
<protein>
    <recommendedName>
        <fullName evidence="8">Ubiquinone biosynthesis protein</fullName>
    </recommendedName>
</protein>
<keyword evidence="4 8" id="KW-0831">Ubiquinone biosynthesis</keyword>
<dbReference type="EMBL" id="JBDODL010000709">
    <property type="protein sequence ID" value="MES1920504.1"/>
    <property type="molecule type" value="Genomic_DNA"/>
</dbReference>
<dbReference type="Pfam" id="PF08511">
    <property type="entry name" value="COQ9"/>
    <property type="match status" value="1"/>
</dbReference>
<evidence type="ECO:0000313" key="10">
    <source>
        <dbReference type="EMBL" id="MES1920504.1"/>
    </source>
</evidence>
<comment type="subcellular location">
    <subcellularLocation>
        <location evidence="1 8">Mitochondrion</location>
    </subcellularLocation>
</comment>
<dbReference type="InterPro" id="IPR012762">
    <property type="entry name" value="Ubiq_biosynth_COQ9"/>
</dbReference>
<dbReference type="InterPro" id="IPR013718">
    <property type="entry name" value="COQ9_C"/>
</dbReference>
<name>A0ABV2AM29_9EUKA</name>
<evidence type="ECO:0000256" key="7">
    <source>
        <dbReference type="ARBA" id="ARBA00023128"/>
    </source>
</evidence>
<keyword evidence="5" id="KW-0809">Transit peptide</keyword>
<keyword evidence="6 8" id="KW-0446">Lipid-binding</keyword>
<sequence>MSEKIKLNICKQSLKYVHKEGWTNRILVKAANDLGFPDVTSQILKNGVFDVINYLTIKSHDIAIDKILKNQKKLCPKEILKYGILTKMKVLRPYSHRWQEAMLIGAKLDNLETTKSAIKKFSDDLWHVIGDDSTDLMWYFKRMALSLITSSTEIYQTTDLSENYEQTDKFLDSKLEDLDKLIIAPYFAKEVLKFGRIFSKNIFNEIREDLKKL</sequence>
<evidence type="ECO:0000256" key="8">
    <source>
        <dbReference type="RuleBase" id="RU366063"/>
    </source>
</evidence>